<feature type="signal peptide" evidence="1">
    <location>
        <begin position="1"/>
        <end position="29"/>
    </location>
</feature>
<dbReference type="Proteomes" id="UP000285310">
    <property type="component" value="Unassembled WGS sequence"/>
</dbReference>
<dbReference type="InterPro" id="IPR025524">
    <property type="entry name" value="DUF4412"/>
</dbReference>
<gene>
    <name evidence="3" type="ORF">SAJA_04120</name>
</gene>
<proteinExistence type="predicted"/>
<keyword evidence="4" id="KW-1185">Reference proteome</keyword>
<dbReference type="RefSeq" id="WP_184999736.1">
    <property type="nucleotide sequence ID" value="NZ_AYKG01000009.1"/>
</dbReference>
<protein>
    <recommendedName>
        <fullName evidence="2">DUF4412 domain-containing protein</fullName>
    </recommendedName>
</protein>
<feature type="domain" description="DUF4412" evidence="2">
    <location>
        <begin position="135"/>
        <end position="246"/>
    </location>
</feature>
<accession>A0A423PZ45</accession>
<reference evidence="3 4" key="1">
    <citation type="submission" date="2013-10" db="EMBL/GenBank/DDBJ databases">
        <title>Salinisphaera japonica YTM-1 Genome Sequencing.</title>
        <authorList>
            <person name="Lai Q."/>
            <person name="Li C."/>
            <person name="Shao Z."/>
        </authorList>
    </citation>
    <scope>NUCLEOTIDE SEQUENCE [LARGE SCALE GENOMIC DNA]</scope>
    <source>
        <strain evidence="3 4">YTM-1</strain>
    </source>
</reference>
<sequence length="257" mass="27495">MTRFSKRLAATTALACGLAGLVGAGNAQADTTLTYVGASGTYDVAITPEAIRIDGEGREWQLYRADDPAILSVEPGQSRYTRLDRTSAARIRSQMDQMRARMEQRLSQLPDGKRTAARVAMADEIPGMGGTGRVGLEATGARDTVNGVPCKIYQVIRNGEAADTMCVASAGALGLSGTSYKTVQSMFALLQEMLEGTGLEGIGLPYQNLDGMPIRFIDSVSGEQRTLSGISHKTLPDSRFDVPRTYVEEQPQRPTAG</sequence>
<evidence type="ECO:0000259" key="2">
    <source>
        <dbReference type="Pfam" id="PF14371"/>
    </source>
</evidence>
<evidence type="ECO:0000256" key="1">
    <source>
        <dbReference type="SAM" id="SignalP"/>
    </source>
</evidence>
<dbReference type="AlphaFoldDB" id="A0A423PZ45"/>
<name>A0A423PZ45_9GAMM</name>
<evidence type="ECO:0000313" key="4">
    <source>
        <dbReference type="Proteomes" id="UP000285310"/>
    </source>
</evidence>
<feature type="chain" id="PRO_5019499334" description="DUF4412 domain-containing protein" evidence="1">
    <location>
        <begin position="30"/>
        <end position="257"/>
    </location>
</feature>
<dbReference type="Pfam" id="PF14371">
    <property type="entry name" value="DUF4412"/>
    <property type="match status" value="1"/>
</dbReference>
<comment type="caution">
    <text evidence="3">The sequence shown here is derived from an EMBL/GenBank/DDBJ whole genome shotgun (WGS) entry which is preliminary data.</text>
</comment>
<evidence type="ECO:0000313" key="3">
    <source>
        <dbReference type="EMBL" id="ROO30875.1"/>
    </source>
</evidence>
<dbReference type="EMBL" id="AYKG01000009">
    <property type="protein sequence ID" value="ROO30875.1"/>
    <property type="molecule type" value="Genomic_DNA"/>
</dbReference>
<dbReference type="InParanoid" id="A0A423PZ45"/>
<keyword evidence="1" id="KW-0732">Signal</keyword>
<organism evidence="3 4">
    <name type="scientific">Salinisphaera japonica YTM-1</name>
    <dbReference type="NCBI Taxonomy" id="1209778"/>
    <lineage>
        <taxon>Bacteria</taxon>
        <taxon>Pseudomonadati</taxon>
        <taxon>Pseudomonadota</taxon>
        <taxon>Gammaproteobacteria</taxon>
        <taxon>Salinisphaerales</taxon>
        <taxon>Salinisphaeraceae</taxon>
        <taxon>Salinisphaera</taxon>
    </lineage>
</organism>